<keyword evidence="1" id="KW-0479">Metal-binding</keyword>
<gene>
    <name evidence="5" type="ORF">PPERSA_04553</name>
</gene>
<feature type="domain" description="C2H2-type" evidence="4">
    <location>
        <begin position="202"/>
        <end position="232"/>
    </location>
</feature>
<feature type="compositionally biased region" description="Low complexity" evidence="3">
    <location>
        <begin position="374"/>
        <end position="388"/>
    </location>
</feature>
<feature type="compositionally biased region" description="Low complexity" evidence="3">
    <location>
        <begin position="329"/>
        <end position="347"/>
    </location>
</feature>
<feature type="region of interest" description="Disordered" evidence="3">
    <location>
        <begin position="329"/>
        <end position="432"/>
    </location>
</feature>
<dbReference type="Proteomes" id="UP000054937">
    <property type="component" value="Unassembled WGS sequence"/>
</dbReference>
<evidence type="ECO:0000256" key="3">
    <source>
        <dbReference type="SAM" id="MobiDB-lite"/>
    </source>
</evidence>
<feature type="coiled-coil region" evidence="2">
    <location>
        <begin position="144"/>
        <end position="178"/>
    </location>
</feature>
<dbReference type="OrthoDB" id="21530at2759"/>
<dbReference type="PROSITE" id="PS00028">
    <property type="entry name" value="ZINC_FINGER_C2H2_1"/>
    <property type="match status" value="1"/>
</dbReference>
<keyword evidence="6" id="KW-1185">Reference proteome</keyword>
<dbReference type="SMART" id="SM00355">
    <property type="entry name" value="ZnF_C2H2"/>
    <property type="match status" value="1"/>
</dbReference>
<keyword evidence="1" id="KW-0863">Zinc-finger</keyword>
<feature type="compositionally biased region" description="Basic and acidic residues" evidence="3">
    <location>
        <begin position="393"/>
        <end position="402"/>
    </location>
</feature>
<feature type="region of interest" description="Disordered" evidence="3">
    <location>
        <begin position="280"/>
        <end position="302"/>
    </location>
</feature>
<accession>A0A0V0QEB2</accession>
<comment type="caution">
    <text evidence="5">The sequence shown here is derived from an EMBL/GenBank/DDBJ whole genome shotgun (WGS) entry which is preliminary data.</text>
</comment>
<protein>
    <recommendedName>
        <fullName evidence="4">C2H2-type domain-containing protein</fullName>
    </recommendedName>
</protein>
<dbReference type="AlphaFoldDB" id="A0A0V0QEB2"/>
<evidence type="ECO:0000313" key="6">
    <source>
        <dbReference type="Proteomes" id="UP000054937"/>
    </source>
</evidence>
<feature type="compositionally biased region" description="Basic and acidic residues" evidence="3">
    <location>
        <begin position="348"/>
        <end position="360"/>
    </location>
</feature>
<dbReference type="GO" id="GO:0008270">
    <property type="term" value="F:zinc ion binding"/>
    <property type="evidence" value="ECO:0007669"/>
    <property type="project" value="UniProtKB-KW"/>
</dbReference>
<feature type="region of interest" description="Disordered" evidence="3">
    <location>
        <begin position="41"/>
        <end position="63"/>
    </location>
</feature>
<proteinExistence type="predicted"/>
<evidence type="ECO:0000259" key="4">
    <source>
        <dbReference type="PROSITE" id="PS50157"/>
    </source>
</evidence>
<keyword evidence="2" id="KW-0175">Coiled coil</keyword>
<reference evidence="5 6" key="1">
    <citation type="journal article" date="2015" name="Sci. Rep.">
        <title>Genome of the facultative scuticociliatosis pathogen Pseudocohnilembus persalinus provides insight into its virulence through horizontal gene transfer.</title>
        <authorList>
            <person name="Xiong J."/>
            <person name="Wang G."/>
            <person name="Cheng J."/>
            <person name="Tian M."/>
            <person name="Pan X."/>
            <person name="Warren A."/>
            <person name="Jiang C."/>
            <person name="Yuan D."/>
            <person name="Miao W."/>
        </authorList>
    </citation>
    <scope>NUCLEOTIDE SEQUENCE [LARGE SCALE GENOMIC DNA]</scope>
    <source>
        <strain evidence="5">36N120E</strain>
    </source>
</reference>
<evidence type="ECO:0000256" key="1">
    <source>
        <dbReference type="PROSITE-ProRule" id="PRU00042"/>
    </source>
</evidence>
<name>A0A0V0QEB2_PSEPJ</name>
<organism evidence="5 6">
    <name type="scientific">Pseudocohnilembus persalinus</name>
    <name type="common">Ciliate</name>
    <dbReference type="NCBI Taxonomy" id="266149"/>
    <lineage>
        <taxon>Eukaryota</taxon>
        <taxon>Sar</taxon>
        <taxon>Alveolata</taxon>
        <taxon>Ciliophora</taxon>
        <taxon>Intramacronucleata</taxon>
        <taxon>Oligohymenophorea</taxon>
        <taxon>Scuticociliatia</taxon>
        <taxon>Philasterida</taxon>
        <taxon>Pseudocohnilembidae</taxon>
        <taxon>Pseudocohnilembus</taxon>
    </lineage>
</organism>
<dbReference type="Gene3D" id="3.30.160.60">
    <property type="entry name" value="Classic Zinc Finger"/>
    <property type="match status" value="1"/>
</dbReference>
<dbReference type="InterPro" id="IPR013087">
    <property type="entry name" value="Znf_C2H2_type"/>
</dbReference>
<dbReference type="InParanoid" id="A0A0V0QEB2"/>
<feature type="region of interest" description="Disordered" evidence="3">
    <location>
        <begin position="1"/>
        <end position="20"/>
    </location>
</feature>
<keyword evidence="1" id="KW-0862">Zinc</keyword>
<evidence type="ECO:0000256" key="2">
    <source>
        <dbReference type="SAM" id="Coils"/>
    </source>
</evidence>
<dbReference type="EMBL" id="LDAU01000185">
    <property type="protein sequence ID" value="KRX00532.1"/>
    <property type="molecule type" value="Genomic_DNA"/>
</dbReference>
<sequence length="432" mass="50710">MEEKIDQNQSSSSKTVEKPKNKNIIIVNHIQDNLMEKFNQQSDQQLADNNKNNENSFQKLTGNGNNGKANINFGSNLAQIFSGQNMNLNPLGQGMDLNRLQEMMGQTQQQQQIKWPVNNQQQHPPQYDQNTNYFSEFWQLYLRNEIIVQQMNEYQDEIKDLKNRLERVEEKLDYMDGNENSSQQLKLKKKQRRCAQEIDKNYVCPYQDCKKQYGSEVSLNLHIKIKHNGGNKTEREKLVRSIFLAQANGEKVPEHEINLPPGYIQEYKESMIKLQNSTKLTSKNDDNSQCQDDTQNQDSQLQQIQEAQALQQSMDVSNNKQEYINQMEQQDNQSNNQQDSNNQQIQQKNDDQNQTTEKKRSYSQQEEDLDENKNGQNQNSEENQQQKNLEYQSAEKKKEFEKNQQQLINSEIQQTVKKHTLASDQQKLMEQE</sequence>
<evidence type="ECO:0000313" key="5">
    <source>
        <dbReference type="EMBL" id="KRX00532.1"/>
    </source>
</evidence>
<feature type="compositionally biased region" description="Polar residues" evidence="3">
    <location>
        <begin position="280"/>
        <end position="296"/>
    </location>
</feature>
<dbReference type="PROSITE" id="PS50157">
    <property type="entry name" value="ZINC_FINGER_C2H2_2"/>
    <property type="match status" value="1"/>
</dbReference>